<dbReference type="InterPro" id="IPR001763">
    <property type="entry name" value="Rhodanese-like_dom"/>
</dbReference>
<dbReference type="CDD" id="cd00158">
    <property type="entry name" value="RHOD"/>
    <property type="match status" value="1"/>
</dbReference>
<dbReference type="OrthoDB" id="9800872at2"/>
<dbReference type="AlphaFoldDB" id="A0A511R181"/>
<evidence type="ECO:0000256" key="1">
    <source>
        <dbReference type="SAM" id="SignalP"/>
    </source>
</evidence>
<evidence type="ECO:0000313" key="4">
    <source>
        <dbReference type="Proteomes" id="UP000321197"/>
    </source>
</evidence>
<dbReference type="EMBL" id="BJXL01000015">
    <property type="protein sequence ID" value="GEM82602.1"/>
    <property type="molecule type" value="Genomic_DNA"/>
</dbReference>
<gene>
    <name evidence="3" type="ORF">MHY01S_07680</name>
</gene>
<evidence type="ECO:0000259" key="2">
    <source>
        <dbReference type="PROSITE" id="PS50206"/>
    </source>
</evidence>
<dbReference type="SUPFAM" id="SSF52821">
    <property type="entry name" value="Rhodanese/Cell cycle control phosphatase"/>
    <property type="match status" value="1"/>
</dbReference>
<comment type="caution">
    <text evidence="3">The sequence shown here is derived from an EMBL/GenBank/DDBJ whole genome shotgun (WGS) entry which is preliminary data.</text>
</comment>
<dbReference type="PROSITE" id="PS50206">
    <property type="entry name" value="RHODANESE_3"/>
    <property type="match status" value="1"/>
</dbReference>
<reference evidence="3 4" key="1">
    <citation type="submission" date="2019-07" db="EMBL/GenBank/DDBJ databases">
        <title>Whole genome shotgun sequence of Meiothermus hypogaeus NBRC 106114.</title>
        <authorList>
            <person name="Hosoyama A."/>
            <person name="Uohara A."/>
            <person name="Ohji S."/>
            <person name="Ichikawa N."/>
        </authorList>
    </citation>
    <scope>NUCLEOTIDE SEQUENCE [LARGE SCALE GENOMIC DNA]</scope>
    <source>
        <strain evidence="3 4">NBRC 106114</strain>
    </source>
</reference>
<dbReference type="PANTHER" id="PTHR43031:SF1">
    <property type="entry name" value="PYRIDINE NUCLEOTIDE-DISULPHIDE OXIDOREDUCTASE"/>
    <property type="match status" value="1"/>
</dbReference>
<feature type="domain" description="Rhodanese" evidence="2">
    <location>
        <begin position="67"/>
        <end position="132"/>
    </location>
</feature>
<name>A0A511R181_9DEIN</name>
<feature type="signal peptide" evidence="1">
    <location>
        <begin position="1"/>
        <end position="24"/>
    </location>
</feature>
<dbReference type="Gene3D" id="3.40.250.10">
    <property type="entry name" value="Rhodanese-like domain"/>
    <property type="match status" value="1"/>
</dbReference>
<dbReference type="SMART" id="SM00450">
    <property type="entry name" value="RHOD"/>
    <property type="match status" value="1"/>
</dbReference>
<proteinExistence type="predicted"/>
<organism evidence="3 4">
    <name type="scientific">Meiothermus hypogaeus NBRC 106114</name>
    <dbReference type="NCBI Taxonomy" id="1227553"/>
    <lineage>
        <taxon>Bacteria</taxon>
        <taxon>Thermotogati</taxon>
        <taxon>Deinococcota</taxon>
        <taxon>Deinococci</taxon>
        <taxon>Thermales</taxon>
        <taxon>Thermaceae</taxon>
        <taxon>Meiothermus</taxon>
    </lineage>
</organism>
<dbReference type="Pfam" id="PF00581">
    <property type="entry name" value="Rhodanese"/>
    <property type="match status" value="1"/>
</dbReference>
<protein>
    <recommendedName>
        <fullName evidence="2">Rhodanese domain-containing protein</fullName>
    </recommendedName>
</protein>
<sequence>MFMRVWMLLLLGGLSLAHPFPAQTAQTQGGRWGLLSPQGLERQLADKDFVLINTHIPYEGEIPGTDLFIPFDLIAKASNLPKDKNAEIVVYCRSGRMSALSAQALVRLGYTNVRELKGGFEAWKAAGFALLIKPR</sequence>
<dbReference type="InterPro" id="IPR050229">
    <property type="entry name" value="GlpE_sulfurtransferase"/>
</dbReference>
<dbReference type="RefSeq" id="WP_119339796.1">
    <property type="nucleotide sequence ID" value="NZ_BJXL01000015.1"/>
</dbReference>
<evidence type="ECO:0000313" key="3">
    <source>
        <dbReference type="EMBL" id="GEM82602.1"/>
    </source>
</evidence>
<dbReference type="PANTHER" id="PTHR43031">
    <property type="entry name" value="FAD-DEPENDENT OXIDOREDUCTASE"/>
    <property type="match status" value="1"/>
</dbReference>
<accession>A0A511R181</accession>
<keyword evidence="1" id="KW-0732">Signal</keyword>
<dbReference type="InterPro" id="IPR036873">
    <property type="entry name" value="Rhodanese-like_dom_sf"/>
</dbReference>
<dbReference type="Proteomes" id="UP000321197">
    <property type="component" value="Unassembled WGS sequence"/>
</dbReference>
<feature type="chain" id="PRO_5021826482" description="Rhodanese domain-containing protein" evidence="1">
    <location>
        <begin position="25"/>
        <end position="135"/>
    </location>
</feature>